<gene>
    <name evidence="1" type="ORF">Dsin_001652</name>
</gene>
<dbReference type="Pfam" id="PF04827">
    <property type="entry name" value="Plant_tran"/>
    <property type="match status" value="1"/>
</dbReference>
<name>A0AAE0B4T0_9ROSI</name>
<organism evidence="1 2">
    <name type="scientific">Dipteronia sinensis</name>
    <dbReference type="NCBI Taxonomy" id="43782"/>
    <lineage>
        <taxon>Eukaryota</taxon>
        <taxon>Viridiplantae</taxon>
        <taxon>Streptophyta</taxon>
        <taxon>Embryophyta</taxon>
        <taxon>Tracheophyta</taxon>
        <taxon>Spermatophyta</taxon>
        <taxon>Magnoliopsida</taxon>
        <taxon>eudicotyledons</taxon>
        <taxon>Gunneridae</taxon>
        <taxon>Pentapetalae</taxon>
        <taxon>rosids</taxon>
        <taxon>malvids</taxon>
        <taxon>Sapindales</taxon>
        <taxon>Sapindaceae</taxon>
        <taxon>Hippocastanoideae</taxon>
        <taxon>Acereae</taxon>
        <taxon>Dipteronia</taxon>
    </lineage>
</organism>
<dbReference type="Proteomes" id="UP001281410">
    <property type="component" value="Unassembled WGS sequence"/>
</dbReference>
<evidence type="ECO:0000313" key="1">
    <source>
        <dbReference type="EMBL" id="KAK3229771.1"/>
    </source>
</evidence>
<dbReference type="EMBL" id="JANJYJ010000001">
    <property type="protein sequence ID" value="KAK3229771.1"/>
    <property type="molecule type" value="Genomic_DNA"/>
</dbReference>
<dbReference type="PANTHER" id="PTHR47150:SF7">
    <property type="entry name" value="NUCLEASE"/>
    <property type="match status" value="1"/>
</dbReference>
<evidence type="ECO:0000313" key="2">
    <source>
        <dbReference type="Proteomes" id="UP001281410"/>
    </source>
</evidence>
<evidence type="ECO:0008006" key="3">
    <source>
        <dbReference type="Google" id="ProtNLM"/>
    </source>
</evidence>
<comment type="caution">
    <text evidence="1">The sequence shown here is derived from an EMBL/GenBank/DDBJ whole genome shotgun (WGS) entry which is preliminary data.</text>
</comment>
<sequence>MNFNIGGPSNFTSSCFDDDEAQLMADLEAINGEQVAIITQHVMEKFADKYLRSPNATDLARLLCIVAIADYDMWIWHAYFGLPSTNNDINVLEASHPFANLTHGIAHPTHYFIQGKEYNMGYYLADGIYQKWSTLVQTIHDTCGLKKKLFAMKQEGCRKDVERAFGVLQSWFAILAGPTRFWQKHVLLDLMMACIIMHNMIIEDERDVDSAIKDHMEAPTPEVEMVVDENTRFLEFLARHIKIKDKEAHIHSEIH</sequence>
<dbReference type="InterPro" id="IPR006912">
    <property type="entry name" value="Harbinger_derived_prot"/>
</dbReference>
<accession>A0AAE0B4T0</accession>
<proteinExistence type="predicted"/>
<protein>
    <recommendedName>
        <fullName evidence="3">DDE Tnp4 domain-containing protein</fullName>
    </recommendedName>
</protein>
<dbReference type="AlphaFoldDB" id="A0AAE0B4T0"/>
<dbReference type="PANTHER" id="PTHR47150">
    <property type="entry name" value="OS12G0169200 PROTEIN"/>
    <property type="match status" value="1"/>
</dbReference>
<reference evidence="1" key="1">
    <citation type="journal article" date="2023" name="Plant J.">
        <title>Genome sequences and population genomics provide insights into the demographic history, inbreeding, and mutation load of two 'living fossil' tree species of Dipteronia.</title>
        <authorList>
            <person name="Feng Y."/>
            <person name="Comes H.P."/>
            <person name="Chen J."/>
            <person name="Zhu S."/>
            <person name="Lu R."/>
            <person name="Zhang X."/>
            <person name="Li P."/>
            <person name="Qiu J."/>
            <person name="Olsen K.M."/>
            <person name="Qiu Y."/>
        </authorList>
    </citation>
    <scope>NUCLEOTIDE SEQUENCE</scope>
    <source>
        <strain evidence="1">NBL</strain>
    </source>
</reference>
<keyword evidence="2" id="KW-1185">Reference proteome</keyword>